<accession>A0A919PKY0</accession>
<proteinExistence type="predicted"/>
<feature type="region of interest" description="Disordered" evidence="1">
    <location>
        <begin position="64"/>
        <end position="85"/>
    </location>
</feature>
<dbReference type="EMBL" id="BONQ01000030">
    <property type="protein sequence ID" value="GIG44048.1"/>
    <property type="molecule type" value="Genomic_DNA"/>
</dbReference>
<feature type="region of interest" description="Disordered" evidence="1">
    <location>
        <begin position="1"/>
        <end position="24"/>
    </location>
</feature>
<name>A0A919PKY0_9ACTN</name>
<evidence type="ECO:0000313" key="2">
    <source>
        <dbReference type="EMBL" id="GIG44048.1"/>
    </source>
</evidence>
<sequence length="128" mass="14184">MPRLEPEDERGSHVVGVAARNGDGDDDVGRVVSVFVYSGWTFAGARGRHHGSSRRWVRTLRREAGERGVSQAGQEADHTRPKSMWSRVHSGVRAMGTVQQRGRGTVNAGRSLLSPLSRERAPAWTKYY</sequence>
<evidence type="ECO:0000256" key="1">
    <source>
        <dbReference type="SAM" id="MobiDB-lite"/>
    </source>
</evidence>
<dbReference type="Proteomes" id="UP000660611">
    <property type="component" value="Unassembled WGS sequence"/>
</dbReference>
<protein>
    <submittedName>
        <fullName evidence="2">Uncharacterized protein</fullName>
    </submittedName>
</protein>
<evidence type="ECO:0000313" key="3">
    <source>
        <dbReference type="Proteomes" id="UP000660611"/>
    </source>
</evidence>
<comment type="caution">
    <text evidence="2">The sequence shown here is derived from an EMBL/GenBank/DDBJ whole genome shotgun (WGS) entry which is preliminary data.</text>
</comment>
<dbReference type="AlphaFoldDB" id="A0A919PKY0"/>
<keyword evidence="3" id="KW-1185">Reference proteome</keyword>
<reference evidence="2" key="1">
    <citation type="submission" date="2021-01" db="EMBL/GenBank/DDBJ databases">
        <title>Whole genome shotgun sequence of Dactylosporangium siamense NBRC 106093.</title>
        <authorList>
            <person name="Komaki H."/>
            <person name="Tamura T."/>
        </authorList>
    </citation>
    <scope>NUCLEOTIDE SEQUENCE</scope>
    <source>
        <strain evidence="2">NBRC 106093</strain>
    </source>
</reference>
<organism evidence="2 3">
    <name type="scientific">Dactylosporangium siamense</name>
    <dbReference type="NCBI Taxonomy" id="685454"/>
    <lineage>
        <taxon>Bacteria</taxon>
        <taxon>Bacillati</taxon>
        <taxon>Actinomycetota</taxon>
        <taxon>Actinomycetes</taxon>
        <taxon>Micromonosporales</taxon>
        <taxon>Micromonosporaceae</taxon>
        <taxon>Dactylosporangium</taxon>
    </lineage>
</organism>
<gene>
    <name evidence="2" type="ORF">Dsi01nite_020890</name>
</gene>